<reference evidence="2 3" key="1">
    <citation type="submission" date="2024-03" db="EMBL/GenBank/DDBJ databases">
        <title>Two novel species of the genus Flavobacterium exhibiting potentially degradation of complex polysaccharides.</title>
        <authorList>
            <person name="Lian X."/>
        </authorList>
    </citation>
    <scope>NUCLEOTIDE SEQUENCE [LARGE SCALE GENOMIC DNA]</scope>
    <source>
        <strain evidence="2 3">N6</strain>
    </source>
</reference>
<accession>A0ABU9NTM3</accession>
<name>A0ABU9NTM3_9FLAO</name>
<dbReference type="RefSeq" id="WP_342692519.1">
    <property type="nucleotide sequence ID" value="NZ_JBCGDP010000014.1"/>
</dbReference>
<dbReference type="InterPro" id="IPR019262">
    <property type="entry name" value="DUF2272"/>
</dbReference>
<gene>
    <name evidence="2" type="ORF">WFZ86_14060</name>
</gene>
<feature type="domain" description="DUF2272" evidence="1">
    <location>
        <begin position="113"/>
        <end position="273"/>
    </location>
</feature>
<comment type="caution">
    <text evidence="2">The sequence shown here is derived from an EMBL/GenBank/DDBJ whole genome shotgun (WGS) entry which is preliminary data.</text>
</comment>
<protein>
    <submittedName>
        <fullName evidence="2">DUF2272 domain-containing protein</fullName>
    </submittedName>
</protein>
<evidence type="ECO:0000259" key="1">
    <source>
        <dbReference type="Pfam" id="PF10030"/>
    </source>
</evidence>
<dbReference type="EMBL" id="JBCGDP010000014">
    <property type="protein sequence ID" value="MEM0577626.1"/>
    <property type="molecule type" value="Genomic_DNA"/>
</dbReference>
<evidence type="ECO:0000313" key="2">
    <source>
        <dbReference type="EMBL" id="MEM0577626.1"/>
    </source>
</evidence>
<dbReference type="SUPFAM" id="SSF52266">
    <property type="entry name" value="SGNH hydrolase"/>
    <property type="match status" value="1"/>
</dbReference>
<evidence type="ECO:0000313" key="3">
    <source>
        <dbReference type="Proteomes" id="UP001468798"/>
    </source>
</evidence>
<sequence length="606" mass="68799">MENYITNYRRNRPSNNLFESLNYFNQNEQVVATRPTNIKDWCAIRNQIAYILGQAELNWIDPYDVRNPGRSIGEAETNLDGSFKMIDQLQEYWRGVRGTRANPPSYQNVNPRNTALASARGQNAWSAAFVSWAMRTAGVEESDGFVFSMRHITYVVQALSNSRKSDASKPVWLVDNTNAVEVGDILCFNRVNDNGVMSNHTLNGLARLYLDANNNVRDLESVGGVSHCDVVKEIIVENNRKFAVVVGGNKRSNGTVASVRIRLNNNNTILNPAAVTNPGSCFGIIKLGSSCAPRITESITEGEDESLHQPFFTNAFLFRRNANNPNTLNVIFEGDSWLDYPIPRVLDLYDTISDRNQSLNLNSLHLAKFGETTSDMFNDKANFVQYISNYRIDRIYFSGGGNDVFPQLGTILNPGITSFSANFFTDQSKLNDLRNTASGDELFRKCILYKRYLNTRVFENALFNTANLNRIFNTIATNYLGFGSIVNSNSTPNTIFYMHTYDYPLYKLGVRPSLVNVSLPLGPWIKPVFDRLQINDEILKCYIIIRLLDKFHYLLNCIKAIFIQRRYQFQTQIIDFRGLLNGSQYWRDEIHPNSAGASRLSTRVNF</sequence>
<keyword evidence="3" id="KW-1185">Reference proteome</keyword>
<proteinExistence type="predicted"/>
<organism evidence="2 3">
    <name type="scientific">Flavobacterium polysaccharolyticum</name>
    <dbReference type="NCBI Taxonomy" id="3133148"/>
    <lineage>
        <taxon>Bacteria</taxon>
        <taxon>Pseudomonadati</taxon>
        <taxon>Bacteroidota</taxon>
        <taxon>Flavobacteriia</taxon>
        <taxon>Flavobacteriales</taxon>
        <taxon>Flavobacteriaceae</taxon>
        <taxon>Flavobacterium</taxon>
    </lineage>
</organism>
<dbReference type="Pfam" id="PF10030">
    <property type="entry name" value="DUF2272"/>
    <property type="match status" value="1"/>
</dbReference>
<dbReference type="Proteomes" id="UP001468798">
    <property type="component" value="Unassembled WGS sequence"/>
</dbReference>